<name>A0A2G2XYC6_CAPAN</name>
<comment type="caution">
    <text evidence="3">The sequence shown here is derived from an EMBL/GenBank/DDBJ whole genome shotgun (WGS) entry which is preliminary data.</text>
</comment>
<feature type="region of interest" description="Disordered" evidence="1">
    <location>
        <begin position="264"/>
        <end position="316"/>
    </location>
</feature>
<sequence length="339" mass="37149">MIFSFNHLSEVKIPSNLFGFIDLTCIEDKYSGFSNKDLLNVLSILGATKVVHKGILTQRSNMSDFTLIILRWYHGGALDLTSREPIYKGEKITEFLNVDVDKMSYFELRDYIRKLGYITTCIFSIKPPNSDISVDVDNDMDIFKMMCSLKKRNEVDVFVKHLVDEPIVVDPSIFLENVSVGNMEESGAFFDNRPNFMVGEDHINMEDPFTSFSTSLPCTTTPHFTTADSVTAYSASAPTAAPSIATSTVAASVVAPSAAQPSVAAGSVASPSTVVPSVTAPSADAVDDIDVGPAGSDFSEEEVESYDYSTEDSVDLEEELVGDDDDEEYDSDIHEEVRV</sequence>
<proteinExistence type="predicted"/>
<evidence type="ECO:0000259" key="2">
    <source>
        <dbReference type="Pfam" id="PF26130"/>
    </source>
</evidence>
<dbReference type="AlphaFoldDB" id="A0A2G2XYC6"/>
<dbReference type="Gramene" id="PHT62439">
    <property type="protein sequence ID" value="PHT62439"/>
    <property type="gene ID" value="T459_33710"/>
</dbReference>
<evidence type="ECO:0000313" key="3">
    <source>
        <dbReference type="EMBL" id="PHT62439.1"/>
    </source>
</evidence>
<feature type="compositionally biased region" description="Low complexity" evidence="1">
    <location>
        <begin position="264"/>
        <end position="283"/>
    </location>
</feature>
<feature type="compositionally biased region" description="Acidic residues" evidence="1">
    <location>
        <begin position="298"/>
        <end position="316"/>
    </location>
</feature>
<dbReference type="Proteomes" id="UP000222542">
    <property type="component" value="Unassembled WGS sequence"/>
</dbReference>
<gene>
    <name evidence="3" type="ORF">T459_33710</name>
</gene>
<evidence type="ECO:0000256" key="1">
    <source>
        <dbReference type="SAM" id="MobiDB-lite"/>
    </source>
</evidence>
<dbReference type="EMBL" id="AYRZ02000077">
    <property type="protein sequence ID" value="PHT62439.1"/>
    <property type="molecule type" value="Genomic_DNA"/>
</dbReference>
<reference evidence="3 4" key="1">
    <citation type="journal article" date="2014" name="Nat. Genet.">
        <title>Genome sequence of the hot pepper provides insights into the evolution of pungency in Capsicum species.</title>
        <authorList>
            <person name="Kim S."/>
            <person name="Park M."/>
            <person name="Yeom S.I."/>
            <person name="Kim Y.M."/>
            <person name="Lee J.M."/>
            <person name="Lee H.A."/>
            <person name="Seo E."/>
            <person name="Choi J."/>
            <person name="Cheong K."/>
            <person name="Kim K.T."/>
            <person name="Jung K."/>
            <person name="Lee G.W."/>
            <person name="Oh S.K."/>
            <person name="Bae C."/>
            <person name="Kim S.B."/>
            <person name="Lee H.Y."/>
            <person name="Kim S.Y."/>
            <person name="Kim M.S."/>
            <person name="Kang B.C."/>
            <person name="Jo Y.D."/>
            <person name="Yang H.B."/>
            <person name="Jeong H.J."/>
            <person name="Kang W.H."/>
            <person name="Kwon J.K."/>
            <person name="Shin C."/>
            <person name="Lim J.Y."/>
            <person name="Park J.H."/>
            <person name="Huh J.H."/>
            <person name="Kim J.S."/>
            <person name="Kim B.D."/>
            <person name="Cohen O."/>
            <person name="Paran I."/>
            <person name="Suh M.C."/>
            <person name="Lee S.B."/>
            <person name="Kim Y.K."/>
            <person name="Shin Y."/>
            <person name="Noh S.J."/>
            <person name="Park J."/>
            <person name="Seo Y.S."/>
            <person name="Kwon S.Y."/>
            <person name="Kim H.A."/>
            <person name="Park J.M."/>
            <person name="Kim H.J."/>
            <person name="Choi S.B."/>
            <person name="Bosland P.W."/>
            <person name="Reeves G."/>
            <person name="Jo S.H."/>
            <person name="Lee B.W."/>
            <person name="Cho H.T."/>
            <person name="Choi H.S."/>
            <person name="Lee M.S."/>
            <person name="Yu Y."/>
            <person name="Do Choi Y."/>
            <person name="Park B.S."/>
            <person name="van Deynze A."/>
            <person name="Ashrafi H."/>
            <person name="Hill T."/>
            <person name="Kim W.T."/>
            <person name="Pai H.S."/>
            <person name="Ahn H.K."/>
            <person name="Yeam I."/>
            <person name="Giovannoni J.J."/>
            <person name="Rose J.K."/>
            <person name="Sorensen I."/>
            <person name="Lee S.J."/>
            <person name="Kim R.W."/>
            <person name="Choi I.Y."/>
            <person name="Choi B.S."/>
            <person name="Lim J.S."/>
            <person name="Lee Y.H."/>
            <person name="Choi D."/>
        </authorList>
    </citation>
    <scope>NUCLEOTIDE SEQUENCE [LARGE SCALE GENOMIC DNA]</scope>
    <source>
        <strain evidence="4">cv. CM334</strain>
    </source>
</reference>
<dbReference type="InterPro" id="IPR058594">
    <property type="entry name" value="PB1-like_dom_pln"/>
</dbReference>
<organism evidence="3 4">
    <name type="scientific">Capsicum annuum</name>
    <name type="common">Capsicum pepper</name>
    <dbReference type="NCBI Taxonomy" id="4072"/>
    <lineage>
        <taxon>Eukaryota</taxon>
        <taxon>Viridiplantae</taxon>
        <taxon>Streptophyta</taxon>
        <taxon>Embryophyta</taxon>
        <taxon>Tracheophyta</taxon>
        <taxon>Spermatophyta</taxon>
        <taxon>Magnoliopsida</taxon>
        <taxon>eudicotyledons</taxon>
        <taxon>Gunneridae</taxon>
        <taxon>Pentapetalae</taxon>
        <taxon>asterids</taxon>
        <taxon>lamiids</taxon>
        <taxon>Solanales</taxon>
        <taxon>Solanaceae</taxon>
        <taxon>Solanoideae</taxon>
        <taxon>Capsiceae</taxon>
        <taxon>Capsicum</taxon>
    </lineage>
</organism>
<protein>
    <recommendedName>
        <fullName evidence="2">PB1-like domain-containing protein</fullName>
    </recommendedName>
</protein>
<feature type="domain" description="PB1-like" evidence="2">
    <location>
        <begin position="67"/>
        <end position="161"/>
    </location>
</feature>
<dbReference type="Pfam" id="PF26130">
    <property type="entry name" value="PB1-like"/>
    <property type="match status" value="1"/>
</dbReference>
<evidence type="ECO:0000313" key="4">
    <source>
        <dbReference type="Proteomes" id="UP000222542"/>
    </source>
</evidence>
<reference evidence="3 4" key="2">
    <citation type="journal article" date="2017" name="Genome Biol.">
        <title>New reference genome sequences of hot pepper reveal the massive evolution of plant disease-resistance genes by retroduplication.</title>
        <authorList>
            <person name="Kim S."/>
            <person name="Park J."/>
            <person name="Yeom S.I."/>
            <person name="Kim Y.M."/>
            <person name="Seo E."/>
            <person name="Kim K.T."/>
            <person name="Kim M.S."/>
            <person name="Lee J.M."/>
            <person name="Cheong K."/>
            <person name="Shin H.S."/>
            <person name="Kim S.B."/>
            <person name="Han K."/>
            <person name="Lee J."/>
            <person name="Park M."/>
            <person name="Lee H.A."/>
            <person name="Lee H.Y."/>
            <person name="Lee Y."/>
            <person name="Oh S."/>
            <person name="Lee J.H."/>
            <person name="Choi E."/>
            <person name="Choi E."/>
            <person name="Lee S.E."/>
            <person name="Jeon J."/>
            <person name="Kim H."/>
            <person name="Choi G."/>
            <person name="Song H."/>
            <person name="Lee J."/>
            <person name="Lee S.C."/>
            <person name="Kwon J.K."/>
            <person name="Lee H.Y."/>
            <person name="Koo N."/>
            <person name="Hong Y."/>
            <person name="Kim R.W."/>
            <person name="Kang W.H."/>
            <person name="Huh J.H."/>
            <person name="Kang B.C."/>
            <person name="Yang T.J."/>
            <person name="Lee Y.H."/>
            <person name="Bennetzen J.L."/>
            <person name="Choi D."/>
        </authorList>
    </citation>
    <scope>NUCLEOTIDE SEQUENCE [LARGE SCALE GENOMIC DNA]</scope>
    <source>
        <strain evidence="4">cv. CM334</strain>
    </source>
</reference>
<dbReference type="OMA" id="DHINMED"/>
<keyword evidence="4" id="KW-1185">Reference proteome</keyword>
<accession>A0A2G2XYC6</accession>